<accession>A0A7W7XD42</accession>
<dbReference type="Proteomes" id="UP000582643">
    <property type="component" value="Unassembled WGS sequence"/>
</dbReference>
<dbReference type="RefSeq" id="WP_184931622.1">
    <property type="nucleotide sequence ID" value="NZ_JACHJY010000007.1"/>
</dbReference>
<protein>
    <submittedName>
        <fullName evidence="1">Uncharacterized protein</fullName>
    </submittedName>
</protein>
<sequence length="74" mass="8301">MAEAAARPPSPRTVAGWILPRPDALPESERLKLEVSFAGQVRAFERMLTQHRGAPLPHWIKAVRVVEGHVNRIK</sequence>
<proteinExistence type="predicted"/>
<evidence type="ECO:0000313" key="2">
    <source>
        <dbReference type="Proteomes" id="UP000582643"/>
    </source>
</evidence>
<dbReference type="EMBL" id="JACHJY010000007">
    <property type="protein sequence ID" value="MBB4983795.1"/>
    <property type="molecule type" value="Genomic_DNA"/>
</dbReference>
<gene>
    <name evidence="1" type="ORF">GGE06_004741</name>
</gene>
<name>A0A7W7XD42_9ACTN</name>
<reference evidence="1 2" key="1">
    <citation type="submission" date="2020-08" db="EMBL/GenBank/DDBJ databases">
        <title>Genomic Encyclopedia of Type Strains, Phase III (KMG-III): the genomes of soil and plant-associated and newly described type strains.</title>
        <authorList>
            <person name="Whitman W."/>
        </authorList>
    </citation>
    <scope>NUCLEOTIDE SEQUENCE [LARGE SCALE GENOMIC DNA]</scope>
    <source>
        <strain evidence="1 2">SFB5A</strain>
    </source>
</reference>
<dbReference type="AlphaFoldDB" id="A0A7W7XD42"/>
<organism evidence="1 2">
    <name type="scientific">Streptomyces nymphaeiformis</name>
    <dbReference type="NCBI Taxonomy" id="2663842"/>
    <lineage>
        <taxon>Bacteria</taxon>
        <taxon>Bacillati</taxon>
        <taxon>Actinomycetota</taxon>
        <taxon>Actinomycetes</taxon>
        <taxon>Kitasatosporales</taxon>
        <taxon>Streptomycetaceae</taxon>
        <taxon>Streptomyces</taxon>
    </lineage>
</organism>
<evidence type="ECO:0000313" key="1">
    <source>
        <dbReference type="EMBL" id="MBB4983795.1"/>
    </source>
</evidence>
<comment type="caution">
    <text evidence="1">The sequence shown here is derived from an EMBL/GenBank/DDBJ whole genome shotgun (WGS) entry which is preliminary data.</text>
</comment>
<keyword evidence="2" id="KW-1185">Reference proteome</keyword>